<dbReference type="SUPFAM" id="SSF56420">
    <property type="entry name" value="Peptide deformylase"/>
    <property type="match status" value="1"/>
</dbReference>
<dbReference type="EMBL" id="QWKH01000017">
    <property type="protein sequence ID" value="NBI34177.1"/>
    <property type="molecule type" value="Genomic_DNA"/>
</dbReference>
<organism evidence="4">
    <name type="scientific">Muribaculaceae bacterium Z82</name>
    <dbReference type="NCBI Taxonomy" id="2304548"/>
    <lineage>
        <taxon>Bacteria</taxon>
        <taxon>Pseudomonadati</taxon>
        <taxon>Bacteroidota</taxon>
        <taxon>Bacteroidia</taxon>
        <taxon>Bacteroidales</taxon>
        <taxon>Muribaculaceae</taxon>
    </lineage>
</organism>
<keyword evidence="2" id="KW-0479">Metal-binding</keyword>
<accession>A0A7C9JRF1</accession>
<dbReference type="AlphaFoldDB" id="A0A7C9JRF1"/>
<reference evidence="4" key="1">
    <citation type="submission" date="2018-08" db="EMBL/GenBank/DDBJ databases">
        <title>Murine metabolic-syndrome-specific gut microbial biobank.</title>
        <authorList>
            <person name="Liu C."/>
        </authorList>
    </citation>
    <scope>NUCLEOTIDE SEQUENCE [LARGE SCALE GENOMIC DNA]</scope>
    <source>
        <strain evidence="4">Z82</strain>
    </source>
</reference>
<evidence type="ECO:0000313" key="4">
    <source>
        <dbReference type="EMBL" id="NBI34177.1"/>
    </source>
</evidence>
<comment type="caution">
    <text evidence="4">The sequence shown here is derived from an EMBL/GenBank/DDBJ whole genome shotgun (WGS) entry which is preliminary data.</text>
</comment>
<dbReference type="Gene3D" id="3.90.45.10">
    <property type="entry name" value="Peptide deformylase"/>
    <property type="match status" value="1"/>
</dbReference>
<sequence length="152" mass="16517">MIKEIVTDAEALSAPAQPATIDDVSVAIDLLDTMASLENAASLAANQIGSDKAVIAYLDEQDSPHVMMNPKILRALGPYKAEESCFSHEAISKVTRFARIEVSYDEVPEALLHPADEAAPADAQLVRRKKRLEGWEAELVQHGIDHCKGKLV</sequence>
<dbReference type="GO" id="GO:0042586">
    <property type="term" value="F:peptide deformylase activity"/>
    <property type="evidence" value="ECO:0007669"/>
    <property type="project" value="InterPro"/>
</dbReference>
<dbReference type="Pfam" id="PF01327">
    <property type="entry name" value="Pep_deformylase"/>
    <property type="match status" value="1"/>
</dbReference>
<gene>
    <name evidence="4" type="ORF">D1639_03850</name>
</gene>
<dbReference type="GO" id="GO:0046872">
    <property type="term" value="F:metal ion binding"/>
    <property type="evidence" value="ECO:0007669"/>
    <property type="project" value="UniProtKB-KW"/>
</dbReference>
<keyword evidence="3" id="KW-0378">Hydrolase</keyword>
<dbReference type="InterPro" id="IPR036821">
    <property type="entry name" value="Peptide_deformylase_sf"/>
</dbReference>
<dbReference type="InterPro" id="IPR023635">
    <property type="entry name" value="Peptide_deformylase"/>
</dbReference>
<protein>
    <submittedName>
        <fullName evidence="4">Formylmethionine deformylase</fullName>
    </submittedName>
</protein>
<comment type="similarity">
    <text evidence="1">Belongs to the polypeptide deformylase family.</text>
</comment>
<dbReference type="PANTHER" id="PTHR10458">
    <property type="entry name" value="PEPTIDE DEFORMYLASE"/>
    <property type="match status" value="1"/>
</dbReference>
<dbReference type="PANTHER" id="PTHR10458:SF22">
    <property type="entry name" value="PEPTIDE DEFORMYLASE"/>
    <property type="match status" value="1"/>
</dbReference>
<name>A0A7C9JRF1_9BACT</name>
<evidence type="ECO:0000256" key="2">
    <source>
        <dbReference type="ARBA" id="ARBA00022723"/>
    </source>
</evidence>
<evidence type="ECO:0000256" key="3">
    <source>
        <dbReference type="ARBA" id="ARBA00022801"/>
    </source>
</evidence>
<evidence type="ECO:0000256" key="1">
    <source>
        <dbReference type="ARBA" id="ARBA00010759"/>
    </source>
</evidence>
<proteinExistence type="inferred from homology"/>